<sequence length="83" mass="9142">MNAVAALSTLAMMLMVANAQAEDSAPSMTLVPNGSQSSILGIPWDFTSIARWITARPNLRPRKCSPNWRSMPDGRTCFQRSRC</sequence>
<name>A0A1H9YD92_9PSED</name>
<evidence type="ECO:0000256" key="1">
    <source>
        <dbReference type="SAM" id="SignalP"/>
    </source>
</evidence>
<reference evidence="2 3" key="1">
    <citation type="submission" date="2016-10" db="EMBL/GenBank/DDBJ databases">
        <authorList>
            <person name="de Groot N.N."/>
        </authorList>
    </citation>
    <scope>NUCLEOTIDE SEQUENCE [LARGE SCALE GENOMIC DNA]</scope>
    <source>
        <strain evidence="2 3">DSM 11363</strain>
    </source>
</reference>
<evidence type="ECO:0000313" key="3">
    <source>
        <dbReference type="Proteomes" id="UP000182332"/>
    </source>
</evidence>
<accession>A0A1H9YD92</accession>
<organism evidence="2 3">
    <name type="scientific">Pseudomonas graminis</name>
    <dbReference type="NCBI Taxonomy" id="158627"/>
    <lineage>
        <taxon>Bacteria</taxon>
        <taxon>Pseudomonadati</taxon>
        <taxon>Pseudomonadota</taxon>
        <taxon>Gammaproteobacteria</taxon>
        <taxon>Pseudomonadales</taxon>
        <taxon>Pseudomonadaceae</taxon>
        <taxon>Pseudomonas</taxon>
    </lineage>
</organism>
<protein>
    <submittedName>
        <fullName evidence="2">Uncharacterized protein</fullName>
    </submittedName>
</protein>
<dbReference type="Proteomes" id="UP000182332">
    <property type="component" value="Unassembled WGS sequence"/>
</dbReference>
<keyword evidence="1" id="KW-0732">Signal</keyword>
<dbReference type="AlphaFoldDB" id="A0A1H9YD92"/>
<feature type="signal peptide" evidence="1">
    <location>
        <begin position="1"/>
        <end position="21"/>
    </location>
</feature>
<evidence type="ECO:0000313" key="2">
    <source>
        <dbReference type="EMBL" id="SES66911.1"/>
    </source>
</evidence>
<proteinExistence type="predicted"/>
<gene>
    <name evidence="2" type="ORF">SAMN05216197_101185</name>
</gene>
<dbReference type="EMBL" id="FOHW01000001">
    <property type="protein sequence ID" value="SES66911.1"/>
    <property type="molecule type" value="Genomic_DNA"/>
</dbReference>
<feature type="chain" id="PRO_5010242180" evidence="1">
    <location>
        <begin position="22"/>
        <end position="83"/>
    </location>
</feature>